<protein>
    <submittedName>
        <fullName evidence="1">Uncharacterized protein</fullName>
    </submittedName>
</protein>
<comment type="caution">
    <text evidence="1">The sequence shown here is derived from an EMBL/GenBank/DDBJ whole genome shotgun (WGS) entry which is preliminary data.</text>
</comment>
<evidence type="ECO:0000313" key="1">
    <source>
        <dbReference type="EMBL" id="KIL79171.1"/>
    </source>
</evidence>
<keyword evidence="2" id="KW-1185">Reference proteome</keyword>
<accession>A0ABR5AXV1</accession>
<evidence type="ECO:0000313" key="2">
    <source>
        <dbReference type="Proteomes" id="UP000031982"/>
    </source>
</evidence>
<name>A0ABR5AXV1_BACBA</name>
<reference evidence="1 2" key="1">
    <citation type="submission" date="2015-01" db="EMBL/GenBank/DDBJ databases">
        <title>Genome Assembly of Bacillus badius MTCC 1458.</title>
        <authorList>
            <person name="Verma A."/>
            <person name="Khatri I."/>
            <person name="Mual P."/>
            <person name="Subramanian S."/>
            <person name="Krishnamurthi S."/>
        </authorList>
    </citation>
    <scope>NUCLEOTIDE SEQUENCE [LARGE SCALE GENOMIC DNA]</scope>
    <source>
        <strain evidence="1 2">MTCC 1458</strain>
    </source>
</reference>
<proteinExistence type="predicted"/>
<gene>
    <name evidence="1" type="ORF">SD77_3591</name>
</gene>
<dbReference type="Proteomes" id="UP000031982">
    <property type="component" value="Unassembled WGS sequence"/>
</dbReference>
<organism evidence="1 2">
    <name type="scientific">Bacillus badius</name>
    <dbReference type="NCBI Taxonomy" id="1455"/>
    <lineage>
        <taxon>Bacteria</taxon>
        <taxon>Bacillati</taxon>
        <taxon>Bacillota</taxon>
        <taxon>Bacilli</taxon>
        <taxon>Bacillales</taxon>
        <taxon>Bacillaceae</taxon>
        <taxon>Pseudobacillus</taxon>
    </lineage>
</organism>
<dbReference type="EMBL" id="JXLP01000004">
    <property type="protein sequence ID" value="KIL79171.1"/>
    <property type="molecule type" value="Genomic_DNA"/>
</dbReference>
<sequence length="44" mass="5069">MHRTHIVSIILEKIANLKSFPEKKSGFEDAHNKLRAGSVFFDKK</sequence>